<evidence type="ECO:0000313" key="1">
    <source>
        <dbReference type="EMBL" id="RCK67010.1"/>
    </source>
</evidence>
<reference evidence="1 2" key="1">
    <citation type="submission" date="2018-06" db="EMBL/GenBank/DDBJ databases">
        <title>Whole genome sequencing of Candida tropicalis (genome annotated by CSBL at Korea University).</title>
        <authorList>
            <person name="Ahn J."/>
        </authorList>
    </citation>
    <scope>NUCLEOTIDE SEQUENCE [LARGE SCALE GENOMIC DNA]</scope>
    <source>
        <strain evidence="1 2">ATCC 20962</strain>
    </source>
</reference>
<evidence type="ECO:0000313" key="2">
    <source>
        <dbReference type="Proteomes" id="UP000253472"/>
    </source>
</evidence>
<keyword evidence="2" id="KW-1185">Reference proteome</keyword>
<dbReference type="Proteomes" id="UP000253472">
    <property type="component" value="Unassembled WGS sequence"/>
</dbReference>
<sequence length="111" mass="12967">MSGDESISNPTVPEGIARMERQNEIREIEKYARDNGMSLKELIKTLNSDMLTHERRLELRQEALQLSSMMLKQFGKLSSIDAETAIEWKETLRKMFKTYQGLESFIREPNK</sequence>
<dbReference type="EMBL" id="QLNQ01000001">
    <property type="protein sequence ID" value="RCK67010.1"/>
    <property type="molecule type" value="Genomic_DNA"/>
</dbReference>
<organism evidence="1 2">
    <name type="scientific">Candida viswanathii</name>
    <dbReference type="NCBI Taxonomy" id="5486"/>
    <lineage>
        <taxon>Eukaryota</taxon>
        <taxon>Fungi</taxon>
        <taxon>Dikarya</taxon>
        <taxon>Ascomycota</taxon>
        <taxon>Saccharomycotina</taxon>
        <taxon>Pichiomycetes</taxon>
        <taxon>Debaryomycetaceae</taxon>
        <taxon>Candida/Lodderomyces clade</taxon>
        <taxon>Candida</taxon>
    </lineage>
</organism>
<gene>
    <name evidence="1" type="ORF">Cantr_02439</name>
</gene>
<dbReference type="AlphaFoldDB" id="A0A367YML8"/>
<name>A0A367YML8_9ASCO</name>
<protein>
    <submittedName>
        <fullName evidence="1">Uncharacterized protein</fullName>
    </submittedName>
</protein>
<comment type="caution">
    <text evidence="1">The sequence shown here is derived from an EMBL/GenBank/DDBJ whole genome shotgun (WGS) entry which is preliminary data.</text>
</comment>
<accession>A0A367YML8</accession>
<proteinExistence type="predicted"/>